<feature type="coiled-coil region" evidence="1">
    <location>
        <begin position="173"/>
        <end position="216"/>
    </location>
</feature>
<organism evidence="5 6">
    <name type="scientific">Sphingobacterium mizutaii</name>
    <dbReference type="NCBI Taxonomy" id="1010"/>
    <lineage>
        <taxon>Bacteria</taxon>
        <taxon>Pseudomonadati</taxon>
        <taxon>Bacteroidota</taxon>
        <taxon>Sphingobacteriia</taxon>
        <taxon>Sphingobacteriales</taxon>
        <taxon>Sphingobacteriaceae</taxon>
        <taxon>Sphingobacterium</taxon>
    </lineage>
</organism>
<keyword evidence="2" id="KW-1133">Transmembrane helix</keyword>
<keyword evidence="2" id="KW-0472">Membrane</keyword>
<evidence type="ECO:0000256" key="1">
    <source>
        <dbReference type="SAM" id="Coils"/>
    </source>
</evidence>
<dbReference type="EMBL" id="LT906468">
    <property type="protein sequence ID" value="SNV35949.1"/>
    <property type="molecule type" value="Genomic_DNA"/>
</dbReference>
<dbReference type="Proteomes" id="UP000215355">
    <property type="component" value="Chromosome 1"/>
</dbReference>
<dbReference type="Pfam" id="PF14257">
    <property type="entry name" value="DUF4349"/>
    <property type="match status" value="1"/>
</dbReference>
<accession>A0AAJ4X8F4</accession>
<feature type="signal peptide" evidence="3">
    <location>
        <begin position="1"/>
        <end position="23"/>
    </location>
</feature>
<evidence type="ECO:0000313" key="6">
    <source>
        <dbReference type="Proteomes" id="UP000215355"/>
    </source>
</evidence>
<feature type="transmembrane region" description="Helical" evidence="2">
    <location>
        <begin position="258"/>
        <end position="279"/>
    </location>
</feature>
<dbReference type="PROSITE" id="PS51257">
    <property type="entry name" value="PROKAR_LIPOPROTEIN"/>
    <property type="match status" value="1"/>
</dbReference>
<keyword evidence="1" id="KW-0175">Coiled coil</keyword>
<feature type="domain" description="DUF4349" evidence="4">
    <location>
        <begin position="74"/>
        <end position="279"/>
    </location>
</feature>
<dbReference type="AlphaFoldDB" id="A0AAJ4X8F4"/>
<keyword evidence="3" id="KW-0732">Signal</keyword>
<evidence type="ECO:0000259" key="4">
    <source>
        <dbReference type="Pfam" id="PF14257"/>
    </source>
</evidence>
<dbReference type="RefSeq" id="WP_093100113.1">
    <property type="nucleotide sequence ID" value="NZ_FNGK01000005.1"/>
</dbReference>
<gene>
    <name evidence="5" type="ORF">SAMEA4412673_00097</name>
</gene>
<sequence>MKRNHLWLLLMLFAMGACSNKQSESQANAANVETVTLEDLAPASGPKMWKGRTVDRNEAPEKEPLQNQQNSTIKIIRTGNISLESKKIEQSKANLDALVKKYNAYYEQEFTNNNNDFTSYNLTIRVPSNVLDNFLNALEKGEDKITNKNFSADDVSIEYYDIESRLKSKRAFLERYQNMVSSAKNVKDLLEIQEQIRKLQEEIDSSEATMRNLSNQVNYSTITINLFEYQANLPMGSNSFWVKIKDSLTFGWNMIQTIALGIISLWPIWMIVVLVAWAIQRIRKTRKAKKSNPQY</sequence>
<evidence type="ECO:0000256" key="3">
    <source>
        <dbReference type="SAM" id="SignalP"/>
    </source>
</evidence>
<feature type="chain" id="PRO_5042476815" description="DUF4349 domain-containing protein" evidence="3">
    <location>
        <begin position="24"/>
        <end position="295"/>
    </location>
</feature>
<reference evidence="5 6" key="1">
    <citation type="submission" date="2017-06" db="EMBL/GenBank/DDBJ databases">
        <authorList>
            <consortium name="Pathogen Informatics"/>
        </authorList>
    </citation>
    <scope>NUCLEOTIDE SEQUENCE [LARGE SCALE GENOMIC DNA]</scope>
    <source>
        <strain evidence="5 6">NCTC12149</strain>
    </source>
</reference>
<dbReference type="KEGG" id="smiz:4412673_00097"/>
<dbReference type="InterPro" id="IPR025645">
    <property type="entry name" value="DUF4349"/>
</dbReference>
<keyword evidence="2" id="KW-0812">Transmembrane</keyword>
<protein>
    <recommendedName>
        <fullName evidence="4">DUF4349 domain-containing protein</fullName>
    </recommendedName>
</protein>
<evidence type="ECO:0000256" key="2">
    <source>
        <dbReference type="SAM" id="Phobius"/>
    </source>
</evidence>
<dbReference type="Gene3D" id="1.10.287.1490">
    <property type="match status" value="1"/>
</dbReference>
<name>A0AAJ4X8F4_9SPHI</name>
<proteinExistence type="predicted"/>
<evidence type="ECO:0000313" key="5">
    <source>
        <dbReference type="EMBL" id="SNV35949.1"/>
    </source>
</evidence>